<keyword evidence="3" id="KW-1185">Reference proteome</keyword>
<dbReference type="EMBL" id="WIGO01000057">
    <property type="protein sequence ID" value="KAF6833566.1"/>
    <property type="molecule type" value="Genomic_DNA"/>
</dbReference>
<organism evidence="2 3">
    <name type="scientific">Colletotrichum plurivorum</name>
    <dbReference type="NCBI Taxonomy" id="2175906"/>
    <lineage>
        <taxon>Eukaryota</taxon>
        <taxon>Fungi</taxon>
        <taxon>Dikarya</taxon>
        <taxon>Ascomycota</taxon>
        <taxon>Pezizomycotina</taxon>
        <taxon>Sordariomycetes</taxon>
        <taxon>Hypocreomycetidae</taxon>
        <taxon>Glomerellales</taxon>
        <taxon>Glomerellaceae</taxon>
        <taxon>Colletotrichum</taxon>
        <taxon>Colletotrichum orchidearum species complex</taxon>
    </lineage>
</organism>
<gene>
    <name evidence="2" type="ORF">CPLU01_05442</name>
</gene>
<dbReference type="AlphaFoldDB" id="A0A8H6NIC5"/>
<sequence>MSDKKLQGWKHKPSGVGKGDGNYECVKGTRCAAISQLHLRQGWDPEVKRPLPALFSLCFRSTPSGMLREGSCGRTGLQTRPVAHGTAKLISAQLSSAQLNRWMVVSTDISRLVHSAMPTTEQSILENPKAAARRPGPPFEVSHGSMNGMTHHESDERTRRPGTGLTANTKVISRGSAPESSD</sequence>
<evidence type="ECO:0000313" key="3">
    <source>
        <dbReference type="Proteomes" id="UP000654918"/>
    </source>
</evidence>
<protein>
    <submittedName>
        <fullName evidence="2">Uncharacterized protein</fullName>
    </submittedName>
</protein>
<comment type="caution">
    <text evidence="2">The sequence shown here is derived from an EMBL/GenBank/DDBJ whole genome shotgun (WGS) entry which is preliminary data.</text>
</comment>
<feature type="region of interest" description="Disordered" evidence="1">
    <location>
        <begin position="119"/>
        <end position="182"/>
    </location>
</feature>
<dbReference type="Proteomes" id="UP000654918">
    <property type="component" value="Unassembled WGS sequence"/>
</dbReference>
<accession>A0A8H6NIC5</accession>
<name>A0A8H6NIC5_9PEZI</name>
<proteinExistence type="predicted"/>
<evidence type="ECO:0000256" key="1">
    <source>
        <dbReference type="SAM" id="MobiDB-lite"/>
    </source>
</evidence>
<reference evidence="2" key="1">
    <citation type="journal article" date="2020" name="Phytopathology">
        <title>Genome Sequence Resources of Colletotrichum truncatum, C. plurivorum, C. musicola, and C. sojae: Four Species Pathogenic to Soybean (Glycine max).</title>
        <authorList>
            <person name="Rogerio F."/>
            <person name="Boufleur T.R."/>
            <person name="Ciampi-Guillardi M."/>
            <person name="Sukno S.A."/>
            <person name="Thon M.R."/>
            <person name="Massola Junior N.S."/>
            <person name="Baroncelli R."/>
        </authorList>
    </citation>
    <scope>NUCLEOTIDE SEQUENCE</scope>
    <source>
        <strain evidence="2">LFN00145</strain>
    </source>
</reference>
<feature type="compositionally biased region" description="Basic and acidic residues" evidence="1">
    <location>
        <begin position="150"/>
        <end position="159"/>
    </location>
</feature>
<evidence type="ECO:0000313" key="2">
    <source>
        <dbReference type="EMBL" id="KAF6833566.1"/>
    </source>
</evidence>